<protein>
    <submittedName>
        <fullName evidence="3">Uncharacterized protein</fullName>
    </submittedName>
</protein>
<evidence type="ECO:0000313" key="4">
    <source>
        <dbReference type="Proteomes" id="UP000324091"/>
    </source>
</evidence>
<feature type="signal peptide" evidence="2">
    <location>
        <begin position="1"/>
        <end position="21"/>
    </location>
</feature>
<proteinExistence type="predicted"/>
<feature type="compositionally biased region" description="Low complexity" evidence="1">
    <location>
        <begin position="47"/>
        <end position="61"/>
    </location>
</feature>
<evidence type="ECO:0000256" key="2">
    <source>
        <dbReference type="SAM" id="SignalP"/>
    </source>
</evidence>
<accession>A0A5C6PAC1</accession>
<keyword evidence="4" id="KW-1185">Reference proteome</keyword>
<evidence type="ECO:0000256" key="1">
    <source>
        <dbReference type="SAM" id="MobiDB-lite"/>
    </source>
</evidence>
<feature type="region of interest" description="Disordered" evidence="1">
    <location>
        <begin position="22"/>
        <end position="70"/>
    </location>
</feature>
<organism evidence="3 4">
    <name type="scientific">Takifugu flavidus</name>
    <name type="common">sansaifugu</name>
    <dbReference type="NCBI Taxonomy" id="433684"/>
    <lineage>
        <taxon>Eukaryota</taxon>
        <taxon>Metazoa</taxon>
        <taxon>Chordata</taxon>
        <taxon>Craniata</taxon>
        <taxon>Vertebrata</taxon>
        <taxon>Euteleostomi</taxon>
        <taxon>Actinopterygii</taxon>
        <taxon>Neopterygii</taxon>
        <taxon>Teleostei</taxon>
        <taxon>Neoteleostei</taxon>
        <taxon>Acanthomorphata</taxon>
        <taxon>Eupercaria</taxon>
        <taxon>Tetraodontiformes</taxon>
        <taxon>Tetradontoidea</taxon>
        <taxon>Tetraodontidae</taxon>
        <taxon>Takifugu</taxon>
    </lineage>
</organism>
<feature type="chain" id="PRO_5023116948" evidence="2">
    <location>
        <begin position="22"/>
        <end position="70"/>
    </location>
</feature>
<dbReference type="EMBL" id="RHFK02000004">
    <property type="protein sequence ID" value="TWW76734.1"/>
    <property type="molecule type" value="Genomic_DNA"/>
</dbReference>
<keyword evidence="2" id="KW-0732">Signal</keyword>
<dbReference type="AlphaFoldDB" id="A0A5C6PAC1"/>
<feature type="compositionally biased region" description="Polar residues" evidence="1">
    <location>
        <begin position="30"/>
        <end position="39"/>
    </location>
</feature>
<evidence type="ECO:0000313" key="3">
    <source>
        <dbReference type="EMBL" id="TWW76734.1"/>
    </source>
</evidence>
<sequence>MLRTAVLALLALGLSASRTKGKLGADENQVENNPTSSARDVQRAARLLSPLSSSHPKQHPSIPQLHATLQ</sequence>
<reference evidence="3 4" key="1">
    <citation type="submission" date="2019-04" db="EMBL/GenBank/DDBJ databases">
        <title>Chromosome genome assembly for Takifugu flavidus.</title>
        <authorList>
            <person name="Xiao S."/>
        </authorList>
    </citation>
    <scope>NUCLEOTIDE SEQUENCE [LARGE SCALE GENOMIC DNA]</scope>
    <source>
        <strain evidence="3">HTHZ2018</strain>
        <tissue evidence="3">Muscle</tissue>
    </source>
</reference>
<comment type="caution">
    <text evidence="3">The sequence shown here is derived from an EMBL/GenBank/DDBJ whole genome shotgun (WGS) entry which is preliminary data.</text>
</comment>
<gene>
    <name evidence="3" type="ORF">D4764_12G0001240</name>
</gene>
<dbReference type="Proteomes" id="UP000324091">
    <property type="component" value="Chromosome 12"/>
</dbReference>
<name>A0A5C6PAC1_9TELE</name>